<dbReference type="STRING" id="180498.A0A067JCE9"/>
<protein>
    <recommendedName>
        <fullName evidence="7">HMA domain-containing protein</fullName>
    </recommendedName>
</protein>
<evidence type="ECO:0000256" key="1">
    <source>
        <dbReference type="ARBA" id="ARBA00022481"/>
    </source>
</evidence>
<dbReference type="PANTHER" id="PTHR45868">
    <property type="entry name" value="HEAVY METAL-ASSOCIATED ISOPRENYLATED PLANT PROTEIN 33-RELATED"/>
    <property type="match status" value="1"/>
</dbReference>
<comment type="similarity">
    <text evidence="5">Belongs to the HIPP family.</text>
</comment>
<dbReference type="CDD" id="cd00371">
    <property type="entry name" value="HMA"/>
    <property type="match status" value="1"/>
</dbReference>
<dbReference type="InterPro" id="IPR006121">
    <property type="entry name" value="HMA_dom"/>
</dbReference>
<accession>A0A067JCE9</accession>
<organism evidence="8 9">
    <name type="scientific">Jatropha curcas</name>
    <name type="common">Barbados nut</name>
    <dbReference type="NCBI Taxonomy" id="180498"/>
    <lineage>
        <taxon>Eukaryota</taxon>
        <taxon>Viridiplantae</taxon>
        <taxon>Streptophyta</taxon>
        <taxon>Embryophyta</taxon>
        <taxon>Tracheophyta</taxon>
        <taxon>Spermatophyta</taxon>
        <taxon>Magnoliopsida</taxon>
        <taxon>eudicotyledons</taxon>
        <taxon>Gunneridae</taxon>
        <taxon>Pentapetalae</taxon>
        <taxon>rosids</taxon>
        <taxon>fabids</taxon>
        <taxon>Malpighiales</taxon>
        <taxon>Euphorbiaceae</taxon>
        <taxon>Crotonoideae</taxon>
        <taxon>Jatropheae</taxon>
        <taxon>Jatropha</taxon>
    </lineage>
</organism>
<evidence type="ECO:0000256" key="6">
    <source>
        <dbReference type="SAM" id="MobiDB-lite"/>
    </source>
</evidence>
<feature type="region of interest" description="Disordered" evidence="6">
    <location>
        <begin position="123"/>
        <end position="216"/>
    </location>
</feature>
<evidence type="ECO:0000313" key="8">
    <source>
        <dbReference type="EMBL" id="KDP21482.1"/>
    </source>
</evidence>
<evidence type="ECO:0000259" key="7">
    <source>
        <dbReference type="PROSITE" id="PS50846"/>
    </source>
</evidence>
<keyword evidence="1" id="KW-0488">Methylation</keyword>
<evidence type="ECO:0000256" key="2">
    <source>
        <dbReference type="ARBA" id="ARBA00022723"/>
    </source>
</evidence>
<dbReference type="OrthoDB" id="837896at2759"/>
<gene>
    <name evidence="8" type="ORF">JCGZ_21953</name>
</gene>
<keyword evidence="2" id="KW-0479">Metal-binding</keyword>
<dbReference type="InterPro" id="IPR036163">
    <property type="entry name" value="HMA_dom_sf"/>
</dbReference>
<keyword evidence="9" id="KW-1185">Reference proteome</keyword>
<reference evidence="8 9" key="1">
    <citation type="journal article" date="2014" name="PLoS ONE">
        <title>Global Analysis of Gene Expression Profiles in Physic Nut (Jatropha curcas L.) Seedlings Exposed to Salt Stress.</title>
        <authorList>
            <person name="Zhang L."/>
            <person name="Zhang C."/>
            <person name="Wu P."/>
            <person name="Chen Y."/>
            <person name="Li M."/>
            <person name="Jiang H."/>
            <person name="Wu G."/>
        </authorList>
    </citation>
    <scope>NUCLEOTIDE SEQUENCE [LARGE SCALE GENOMIC DNA]</scope>
    <source>
        <strain evidence="9">cv. GZQX0401</strain>
        <tissue evidence="8">Young leaves</tissue>
    </source>
</reference>
<dbReference type="Gene3D" id="3.30.70.100">
    <property type="match status" value="1"/>
</dbReference>
<evidence type="ECO:0000256" key="3">
    <source>
        <dbReference type="ARBA" id="ARBA00023288"/>
    </source>
</evidence>
<keyword evidence="3" id="KW-0449">Lipoprotein</keyword>
<evidence type="ECO:0000256" key="5">
    <source>
        <dbReference type="ARBA" id="ARBA00024045"/>
    </source>
</evidence>
<dbReference type="SUPFAM" id="SSF55008">
    <property type="entry name" value="HMA, heavy metal-associated domain"/>
    <property type="match status" value="1"/>
</dbReference>
<keyword evidence="4" id="KW-0636">Prenylation</keyword>
<dbReference type="AlphaFoldDB" id="A0A067JCE9"/>
<feature type="domain" description="HMA" evidence="7">
    <location>
        <begin position="5"/>
        <end position="72"/>
    </location>
</feature>
<dbReference type="Proteomes" id="UP000027138">
    <property type="component" value="Unassembled WGS sequence"/>
</dbReference>
<feature type="compositionally biased region" description="Pro residues" evidence="6">
    <location>
        <begin position="195"/>
        <end position="214"/>
    </location>
</feature>
<evidence type="ECO:0000256" key="4">
    <source>
        <dbReference type="ARBA" id="ARBA00023289"/>
    </source>
</evidence>
<dbReference type="Pfam" id="PF00403">
    <property type="entry name" value="HMA"/>
    <property type="match status" value="1"/>
</dbReference>
<dbReference type="PROSITE" id="PS50846">
    <property type="entry name" value="HMA_2"/>
    <property type="match status" value="1"/>
</dbReference>
<evidence type="ECO:0000313" key="9">
    <source>
        <dbReference type="Proteomes" id="UP000027138"/>
    </source>
</evidence>
<name>A0A067JCE9_JATCU</name>
<sequence length="230" mass="24836">MANNTQVCVLKMNINCEACEKKVKKFLQKIHGVHSVQIDANEGKVTISTTRDPEILAEELFKKAGKKAKVLSKQNSLVNNENLNNADGFEHVQLKQLEEFSKNPRLKQVEVAHIKKINMIFKDNNDADSSRTENNLPEPKPKVENGPANPADNAGPSQSSDGGGSGGSDSSHHDFEITCGGAGKGSCEEKAKKPLLPPNSPATVPQTPPSPPANPLYADVNCEHMSCTIM</sequence>
<proteinExistence type="inferred from homology"/>
<dbReference type="EMBL" id="KK915662">
    <property type="protein sequence ID" value="KDP21482.1"/>
    <property type="molecule type" value="Genomic_DNA"/>
</dbReference>
<dbReference type="PANTHER" id="PTHR45868:SF93">
    <property type="entry name" value="OS12G0144600 PROTEIN"/>
    <property type="match status" value="1"/>
</dbReference>
<dbReference type="GO" id="GO:0046872">
    <property type="term" value="F:metal ion binding"/>
    <property type="evidence" value="ECO:0007669"/>
    <property type="project" value="UniProtKB-KW"/>
</dbReference>